<sequence>MFQPNMLEGQLLPLDKTHNTPSESEMARLRDDQDQQRLKKKRCRRHTQHQIQEMESFFKECPQPDDKQRKELSRQLALEPLQVKFWFQNKRTKMKTQHERHENTQLRTDNEKLSADNMQYREALGNASCPKCGGPTAIGEMSFDEHHLRIENARLREEIDRISAIAAKYVGKPVVNYPLMSLPVPTRPLELGVVNFGGQPGMGSEMYGAADPLRFISSAPTEADKPIIIELAVAAMEELIRMAQMGEPLWMTSLDGTCVLNEDEYIRTFPRGIGPKPAGFKCEASRETAVVIMNHISLVEILMDVNQWSNVFAGIVSRAMTLEVLSTGVAVNYNGALQVMTAEFQVPSPLVPTRESYYVRYCKHHGNGTWAVVDVSLDNLRPSPAVRCRRRPSGCLIQEMSNGYSKVTWVENVEVNDRGVHNLYKQLVSSGNVFGAKRWVATLDRQCERLASVLATNIPTGDVGDGRKSMLKLAERMVMSFYAGVSASTGHTWTTLSGIGADGVRVKTRKSVDDPGRPPGIVLSAATSFWLPVSPKRVFDFLRDENTRNEWDILSNGGVVQEMALTANCRDTGNCVSLLRSANSCQSNMLILQESCTDPTVAFVIYAPVDIAAMNVVLNGGDPDYVALLPSGFAILPDGTTMHGGSIGEAASGGSLLTVAFQILVDSVPNAKLSLGSVATVNNLIVCTVERIKASFSCENA</sequence>
<dbReference type="CDD" id="cd08875">
    <property type="entry name" value="START_ArGLABRA2_like"/>
    <property type="match status" value="1"/>
</dbReference>
<dbReference type="InterPro" id="IPR009057">
    <property type="entry name" value="Homeodomain-like_sf"/>
</dbReference>
<keyword evidence="6 9" id="KW-0371">Homeobox</keyword>
<gene>
    <name evidence="14" type="ORF">LWI28_014373</name>
</gene>
<keyword evidence="5 9" id="KW-0238">DNA-binding</keyword>
<comment type="caution">
    <text evidence="14">The sequence shown here is derived from an EMBL/GenBank/DDBJ whole genome shotgun (WGS) entry which is preliminary data.</text>
</comment>
<dbReference type="Pfam" id="PF00046">
    <property type="entry name" value="Homeodomain"/>
    <property type="match status" value="1"/>
</dbReference>
<dbReference type="Proteomes" id="UP001064489">
    <property type="component" value="Chromosome 2"/>
</dbReference>
<evidence type="ECO:0000256" key="8">
    <source>
        <dbReference type="ARBA" id="ARBA00023242"/>
    </source>
</evidence>
<dbReference type="PROSITE" id="PS00027">
    <property type="entry name" value="HOMEOBOX_1"/>
    <property type="match status" value="1"/>
</dbReference>
<dbReference type="SMART" id="SM00234">
    <property type="entry name" value="START"/>
    <property type="match status" value="1"/>
</dbReference>
<dbReference type="InterPro" id="IPR017970">
    <property type="entry name" value="Homeobox_CS"/>
</dbReference>
<name>A0AAD5NJH5_ACENE</name>
<evidence type="ECO:0000259" key="13">
    <source>
        <dbReference type="PROSITE" id="PS50848"/>
    </source>
</evidence>
<evidence type="ECO:0000256" key="4">
    <source>
        <dbReference type="ARBA" id="ARBA00023054"/>
    </source>
</evidence>
<dbReference type="InterPro" id="IPR002913">
    <property type="entry name" value="START_lipid-bd_dom"/>
</dbReference>
<dbReference type="Gene3D" id="3.30.530.20">
    <property type="match status" value="1"/>
</dbReference>
<keyword evidence="15" id="KW-1185">Reference proteome</keyword>
<evidence type="ECO:0000313" key="14">
    <source>
        <dbReference type="EMBL" id="KAI9161098.1"/>
    </source>
</evidence>
<feature type="region of interest" description="Disordered" evidence="11">
    <location>
        <begin position="1"/>
        <end position="37"/>
    </location>
</feature>
<dbReference type="PROSITE" id="PS50071">
    <property type="entry name" value="HOMEOBOX_2"/>
    <property type="match status" value="1"/>
</dbReference>
<dbReference type="PROSITE" id="PS50848">
    <property type="entry name" value="START"/>
    <property type="match status" value="1"/>
</dbReference>
<dbReference type="GO" id="GO:0030154">
    <property type="term" value="P:cell differentiation"/>
    <property type="evidence" value="ECO:0007669"/>
    <property type="project" value="UniProtKB-ARBA"/>
</dbReference>
<dbReference type="PANTHER" id="PTHR45654:SF93">
    <property type="entry name" value="HOMEOBOX-LEUCINE ZIPPER PROTEIN HDG2-RELATED"/>
    <property type="match status" value="1"/>
</dbReference>
<dbReference type="FunFam" id="1.10.10.60:FF:000229">
    <property type="entry name" value="Homeobox-leucine zipper protein HDG1"/>
    <property type="match status" value="1"/>
</dbReference>
<keyword evidence="7" id="KW-0804">Transcription</keyword>
<dbReference type="Gene3D" id="1.10.10.60">
    <property type="entry name" value="Homeodomain-like"/>
    <property type="match status" value="1"/>
</dbReference>
<evidence type="ECO:0000259" key="12">
    <source>
        <dbReference type="PROSITE" id="PS50071"/>
    </source>
</evidence>
<dbReference type="GO" id="GO:0008289">
    <property type="term" value="F:lipid binding"/>
    <property type="evidence" value="ECO:0007669"/>
    <property type="project" value="InterPro"/>
</dbReference>
<proteinExistence type="inferred from homology"/>
<dbReference type="GO" id="GO:0000981">
    <property type="term" value="F:DNA-binding transcription factor activity, RNA polymerase II-specific"/>
    <property type="evidence" value="ECO:0007669"/>
    <property type="project" value="InterPro"/>
</dbReference>
<dbReference type="SUPFAM" id="SSF46689">
    <property type="entry name" value="Homeodomain-like"/>
    <property type="match status" value="1"/>
</dbReference>
<evidence type="ECO:0000256" key="6">
    <source>
        <dbReference type="ARBA" id="ARBA00023155"/>
    </source>
</evidence>
<keyword evidence="4" id="KW-0175">Coiled coil</keyword>
<evidence type="ECO:0000256" key="10">
    <source>
        <dbReference type="RuleBase" id="RU000682"/>
    </source>
</evidence>
<evidence type="ECO:0000256" key="3">
    <source>
        <dbReference type="ARBA" id="ARBA00023015"/>
    </source>
</evidence>
<feature type="domain" description="START" evidence="13">
    <location>
        <begin position="221"/>
        <end position="452"/>
    </location>
</feature>
<reference evidence="14" key="1">
    <citation type="journal article" date="2022" name="Plant J.">
        <title>Strategies of tolerance reflected in two North American maple genomes.</title>
        <authorList>
            <person name="McEvoy S.L."/>
            <person name="Sezen U.U."/>
            <person name="Trouern-Trend A."/>
            <person name="McMahon S.M."/>
            <person name="Schaberg P.G."/>
            <person name="Yang J."/>
            <person name="Wegrzyn J.L."/>
            <person name="Swenson N.G."/>
        </authorList>
    </citation>
    <scope>NUCLEOTIDE SEQUENCE</scope>
    <source>
        <strain evidence="14">91603</strain>
    </source>
</reference>
<evidence type="ECO:0000256" key="2">
    <source>
        <dbReference type="ARBA" id="ARBA00006789"/>
    </source>
</evidence>
<evidence type="ECO:0000256" key="1">
    <source>
        <dbReference type="ARBA" id="ARBA00004123"/>
    </source>
</evidence>
<dbReference type="SUPFAM" id="SSF55961">
    <property type="entry name" value="Bet v1-like"/>
    <property type="match status" value="2"/>
</dbReference>
<organism evidence="14 15">
    <name type="scientific">Acer negundo</name>
    <name type="common">Box elder</name>
    <dbReference type="NCBI Taxonomy" id="4023"/>
    <lineage>
        <taxon>Eukaryota</taxon>
        <taxon>Viridiplantae</taxon>
        <taxon>Streptophyta</taxon>
        <taxon>Embryophyta</taxon>
        <taxon>Tracheophyta</taxon>
        <taxon>Spermatophyta</taxon>
        <taxon>Magnoliopsida</taxon>
        <taxon>eudicotyledons</taxon>
        <taxon>Gunneridae</taxon>
        <taxon>Pentapetalae</taxon>
        <taxon>rosids</taxon>
        <taxon>malvids</taxon>
        <taxon>Sapindales</taxon>
        <taxon>Sapindaceae</taxon>
        <taxon>Hippocastanoideae</taxon>
        <taxon>Acereae</taxon>
        <taxon>Acer</taxon>
    </lineage>
</organism>
<dbReference type="EMBL" id="JAJSOW010000106">
    <property type="protein sequence ID" value="KAI9161098.1"/>
    <property type="molecule type" value="Genomic_DNA"/>
</dbReference>
<evidence type="ECO:0000256" key="11">
    <source>
        <dbReference type="SAM" id="MobiDB-lite"/>
    </source>
</evidence>
<dbReference type="InterPro" id="IPR057993">
    <property type="entry name" value="HD-Zip_IV_C"/>
</dbReference>
<evidence type="ECO:0000313" key="15">
    <source>
        <dbReference type="Proteomes" id="UP001064489"/>
    </source>
</evidence>
<dbReference type="SMART" id="SM00389">
    <property type="entry name" value="HOX"/>
    <property type="match status" value="1"/>
</dbReference>
<dbReference type="AlphaFoldDB" id="A0AAD5NJH5"/>
<dbReference type="InterPro" id="IPR042160">
    <property type="entry name" value="HD-Zip_IV"/>
</dbReference>
<comment type="similarity">
    <text evidence="2">Belongs to the HD-ZIP homeobox family. Class IV subfamily.</text>
</comment>
<keyword evidence="3" id="KW-0805">Transcription regulation</keyword>
<dbReference type="FunFam" id="3.30.530.20:FF:000026">
    <property type="entry name" value="Homeobox-leucine zipper protein GLABRA 2"/>
    <property type="match status" value="1"/>
</dbReference>
<dbReference type="Pfam" id="PF01852">
    <property type="entry name" value="START"/>
    <property type="match status" value="1"/>
</dbReference>
<comment type="subcellular location">
    <subcellularLocation>
        <location evidence="1 9 10">Nucleus</location>
    </subcellularLocation>
</comment>
<dbReference type="CDD" id="cd00086">
    <property type="entry name" value="homeodomain"/>
    <property type="match status" value="1"/>
</dbReference>
<protein>
    <submittedName>
        <fullName evidence="14">Uncharacterized protein</fullName>
    </submittedName>
</protein>
<dbReference type="GO" id="GO:0005634">
    <property type="term" value="C:nucleus"/>
    <property type="evidence" value="ECO:0007669"/>
    <property type="project" value="UniProtKB-SubCell"/>
</dbReference>
<dbReference type="GO" id="GO:0003677">
    <property type="term" value="F:DNA binding"/>
    <property type="evidence" value="ECO:0007669"/>
    <property type="project" value="UniProtKB-UniRule"/>
</dbReference>
<feature type="DNA-binding region" description="Homeobox" evidence="9">
    <location>
        <begin position="39"/>
        <end position="98"/>
    </location>
</feature>
<accession>A0AAD5NJH5</accession>
<dbReference type="InterPro" id="IPR001356">
    <property type="entry name" value="HD"/>
</dbReference>
<dbReference type="InterPro" id="IPR023393">
    <property type="entry name" value="START-like_dom_sf"/>
</dbReference>
<dbReference type="Pfam" id="PF25797">
    <property type="entry name" value="PDF2_C"/>
    <property type="match status" value="1"/>
</dbReference>
<evidence type="ECO:0000256" key="7">
    <source>
        <dbReference type="ARBA" id="ARBA00023163"/>
    </source>
</evidence>
<keyword evidence="8 9" id="KW-0539">Nucleus</keyword>
<dbReference type="PANTHER" id="PTHR45654">
    <property type="entry name" value="HOMEOBOX-LEUCINE ZIPPER PROTEIN MERISTEM L1"/>
    <property type="match status" value="1"/>
</dbReference>
<feature type="domain" description="Homeobox" evidence="12">
    <location>
        <begin position="37"/>
        <end position="97"/>
    </location>
</feature>
<reference evidence="14" key="2">
    <citation type="submission" date="2023-02" db="EMBL/GenBank/DDBJ databases">
        <authorList>
            <person name="Swenson N.G."/>
            <person name="Wegrzyn J.L."/>
            <person name="Mcevoy S.L."/>
        </authorList>
    </citation>
    <scope>NUCLEOTIDE SEQUENCE</scope>
    <source>
        <strain evidence="14">91603</strain>
        <tissue evidence="14">Leaf</tissue>
    </source>
</reference>
<evidence type="ECO:0000256" key="9">
    <source>
        <dbReference type="PROSITE-ProRule" id="PRU00108"/>
    </source>
</evidence>
<feature type="compositionally biased region" description="Basic and acidic residues" evidence="11">
    <location>
        <begin position="25"/>
        <end position="37"/>
    </location>
</feature>
<evidence type="ECO:0000256" key="5">
    <source>
        <dbReference type="ARBA" id="ARBA00023125"/>
    </source>
</evidence>